<accession>A0A8S5U1G7</accession>
<sequence>MRLNSPDQLTEQKQWCGLLPQNRANNGYLLFYKKFPRNIDFYGR</sequence>
<protein>
    <submittedName>
        <fullName evidence="1">Uncharacterized protein</fullName>
    </submittedName>
</protein>
<organism evidence="1">
    <name type="scientific">Siphoviridae sp. cttuu15</name>
    <dbReference type="NCBI Taxonomy" id="2825709"/>
    <lineage>
        <taxon>Viruses</taxon>
        <taxon>Duplodnaviria</taxon>
        <taxon>Heunggongvirae</taxon>
        <taxon>Uroviricota</taxon>
        <taxon>Caudoviricetes</taxon>
    </lineage>
</organism>
<reference evidence="1" key="1">
    <citation type="journal article" date="2021" name="Proc. Natl. Acad. Sci. U.S.A.">
        <title>A Catalog of Tens of Thousands of Viruses from Human Metagenomes Reveals Hidden Associations with Chronic Diseases.</title>
        <authorList>
            <person name="Tisza M.J."/>
            <person name="Buck C.B."/>
        </authorList>
    </citation>
    <scope>NUCLEOTIDE SEQUENCE</scope>
    <source>
        <strain evidence="1">Cttuu15</strain>
    </source>
</reference>
<evidence type="ECO:0000313" key="1">
    <source>
        <dbReference type="EMBL" id="DAF88287.1"/>
    </source>
</evidence>
<name>A0A8S5U1G7_9CAUD</name>
<dbReference type="EMBL" id="BK015982">
    <property type="protein sequence ID" value="DAF88287.1"/>
    <property type="molecule type" value="Genomic_DNA"/>
</dbReference>
<proteinExistence type="predicted"/>